<dbReference type="OrthoDB" id="4244062at2"/>
<dbReference type="Proteomes" id="UP000037288">
    <property type="component" value="Unassembled WGS sequence"/>
</dbReference>
<reference evidence="3" key="1">
    <citation type="submission" date="2015-07" db="EMBL/GenBank/DDBJ databases">
        <title>Draft genome sequence of Streptomyces sp. CMAA 1322, a bacterium isolated from Caatinga biome, from dry forest semiarid of Brazil.</title>
        <authorList>
            <person name="Santos S.N."/>
            <person name="Gacesa R."/>
            <person name="Taketani R.G."/>
            <person name="Long P.F."/>
            <person name="Melo I.S."/>
        </authorList>
    </citation>
    <scope>NUCLEOTIDE SEQUENCE [LARGE SCALE GENOMIC DNA]</scope>
    <source>
        <strain evidence="3">CMAA 1322</strain>
    </source>
</reference>
<sequence>MSKFQRRRASAAGVVAAATLSLIGFAASPAAASARGCTGNAGMTDGSGSVCLDVKGTKLKVDRFTISKKSNNRAWKDKPVIVAGSWSWTGPMQDARRTQTVEVSKTINRSFPNNTKMCGYWSQFPGKKACITIHN</sequence>
<feature type="chain" id="PRO_5039406256" evidence="1">
    <location>
        <begin position="27"/>
        <end position="135"/>
    </location>
</feature>
<dbReference type="PROSITE" id="PS51318">
    <property type="entry name" value="TAT"/>
    <property type="match status" value="1"/>
</dbReference>
<dbReference type="InterPro" id="IPR006311">
    <property type="entry name" value="TAT_signal"/>
</dbReference>
<dbReference type="AlphaFoldDB" id="A0A0K9XGQ2"/>
<protein>
    <submittedName>
        <fullName evidence="2">Uncharacterized protein</fullName>
    </submittedName>
</protein>
<evidence type="ECO:0000313" key="2">
    <source>
        <dbReference type="EMBL" id="KNB52570.1"/>
    </source>
</evidence>
<dbReference type="EMBL" id="LFXA01000004">
    <property type="protein sequence ID" value="KNB52570.1"/>
    <property type="molecule type" value="Genomic_DNA"/>
</dbReference>
<organism evidence="2 3">
    <name type="scientific">Streptomyces caatingaensis</name>
    <dbReference type="NCBI Taxonomy" id="1678637"/>
    <lineage>
        <taxon>Bacteria</taxon>
        <taxon>Bacillati</taxon>
        <taxon>Actinomycetota</taxon>
        <taxon>Actinomycetes</taxon>
        <taxon>Kitasatosporales</taxon>
        <taxon>Streptomycetaceae</taxon>
        <taxon>Streptomyces</taxon>
    </lineage>
</organism>
<feature type="signal peptide" evidence="1">
    <location>
        <begin position="1"/>
        <end position="26"/>
    </location>
</feature>
<dbReference type="PATRIC" id="fig|1678637.3.peg.1700"/>
<evidence type="ECO:0000256" key="1">
    <source>
        <dbReference type="SAM" id="SignalP"/>
    </source>
</evidence>
<dbReference type="STRING" id="1678637.AC230_07835"/>
<gene>
    <name evidence="2" type="ORF">AC230_07835</name>
</gene>
<keyword evidence="1" id="KW-0732">Signal</keyword>
<dbReference type="RefSeq" id="WP_049715333.1">
    <property type="nucleotide sequence ID" value="NZ_LFXA01000004.1"/>
</dbReference>
<comment type="caution">
    <text evidence="2">The sequence shown here is derived from an EMBL/GenBank/DDBJ whole genome shotgun (WGS) entry which is preliminary data.</text>
</comment>
<keyword evidence="3" id="KW-1185">Reference proteome</keyword>
<evidence type="ECO:0000313" key="3">
    <source>
        <dbReference type="Proteomes" id="UP000037288"/>
    </source>
</evidence>
<name>A0A0K9XGQ2_9ACTN</name>
<accession>A0A0K9XGQ2</accession>
<proteinExistence type="predicted"/>